<evidence type="ECO:0000256" key="3">
    <source>
        <dbReference type="ARBA" id="ARBA00022679"/>
    </source>
</evidence>
<name>A0A1H3M1R4_9BACT</name>
<evidence type="ECO:0000313" key="10">
    <source>
        <dbReference type="EMBL" id="SDY70516.1"/>
    </source>
</evidence>
<evidence type="ECO:0000256" key="8">
    <source>
        <dbReference type="SAM" id="Phobius"/>
    </source>
</evidence>
<keyword evidence="2 10" id="KW-0328">Glycosyltransferase</keyword>
<evidence type="ECO:0000256" key="5">
    <source>
        <dbReference type="ARBA" id="ARBA00022985"/>
    </source>
</evidence>
<keyword evidence="4 8" id="KW-0812">Transmembrane</keyword>
<dbReference type="InterPro" id="IPR029044">
    <property type="entry name" value="Nucleotide-diphossugar_trans"/>
</dbReference>
<feature type="transmembrane region" description="Helical" evidence="8">
    <location>
        <begin position="217"/>
        <end position="244"/>
    </location>
</feature>
<evidence type="ECO:0000256" key="2">
    <source>
        <dbReference type="ARBA" id="ARBA00022676"/>
    </source>
</evidence>
<sequence length="324" mass="36442">MPKLSIIVPCYYNEDNIPVTVGELVANEANFPPEVKFEYVFVNDGSGDDTLGALQRAQARYPGRVRIVDLAGNVGSYNAIVAGMAQATGDCMVIITADMQDPPVLMVQMYAYWQQGFKLIIGNRQDREETGLQQFFARAFHVLMKKIALPNIPDGGFDFVFFDRQVAEHITGMQERNSNLFYLMVWLGYPYVNIPYVRRKREIGKSRWTLKKKAKLFIDSILAFSFFPIRAISVMGLVLGLAAFSYGLYIIGLRLFGSEEPEGWSALMVVLLFVSAFQMTALGIIGEYVWRGLDAARQRPLYVVKEVYPSITRDDEAGQGYGNS</sequence>
<dbReference type="PANTHER" id="PTHR48090:SF3">
    <property type="entry name" value="UNDECAPRENYL-PHOSPHATE 4-DEOXY-4-FORMAMIDO-L-ARABINOSE TRANSFERASE"/>
    <property type="match status" value="1"/>
</dbReference>
<keyword evidence="5" id="KW-0448">Lipopolysaccharide biosynthesis</keyword>
<dbReference type="SUPFAM" id="SSF53448">
    <property type="entry name" value="Nucleotide-diphospho-sugar transferases"/>
    <property type="match status" value="1"/>
</dbReference>
<dbReference type="InterPro" id="IPR050256">
    <property type="entry name" value="Glycosyltransferase_2"/>
</dbReference>
<dbReference type="STRING" id="651662.SAMN04488069_1129"/>
<keyword evidence="3 10" id="KW-0808">Transferase</keyword>
<reference evidence="11" key="1">
    <citation type="submission" date="2016-10" db="EMBL/GenBank/DDBJ databases">
        <authorList>
            <person name="Varghese N."/>
            <person name="Submissions S."/>
        </authorList>
    </citation>
    <scope>NUCLEOTIDE SEQUENCE [LARGE SCALE GENOMIC DNA]</scope>
    <source>
        <strain evidence="11">CGMCC 1.8975</strain>
    </source>
</reference>
<keyword evidence="11" id="KW-1185">Reference proteome</keyword>
<feature type="transmembrane region" description="Helical" evidence="8">
    <location>
        <begin position="180"/>
        <end position="197"/>
    </location>
</feature>
<dbReference type="GO" id="GO:0009103">
    <property type="term" value="P:lipopolysaccharide biosynthetic process"/>
    <property type="evidence" value="ECO:0007669"/>
    <property type="project" value="UniProtKB-KW"/>
</dbReference>
<dbReference type="GO" id="GO:0005886">
    <property type="term" value="C:plasma membrane"/>
    <property type="evidence" value="ECO:0007669"/>
    <property type="project" value="TreeGrafter"/>
</dbReference>
<evidence type="ECO:0000313" key="11">
    <source>
        <dbReference type="Proteomes" id="UP000199249"/>
    </source>
</evidence>
<evidence type="ECO:0000256" key="4">
    <source>
        <dbReference type="ARBA" id="ARBA00022692"/>
    </source>
</evidence>
<dbReference type="GO" id="GO:0016757">
    <property type="term" value="F:glycosyltransferase activity"/>
    <property type="evidence" value="ECO:0007669"/>
    <property type="project" value="UniProtKB-KW"/>
</dbReference>
<feature type="transmembrane region" description="Helical" evidence="8">
    <location>
        <begin position="264"/>
        <end position="290"/>
    </location>
</feature>
<dbReference type="RefSeq" id="WP_092742175.1">
    <property type="nucleotide sequence ID" value="NZ_FNOV01000012.1"/>
</dbReference>
<keyword evidence="1" id="KW-1003">Cell membrane</keyword>
<dbReference type="Gene3D" id="3.90.550.10">
    <property type="entry name" value="Spore Coat Polysaccharide Biosynthesis Protein SpsA, Chain A"/>
    <property type="match status" value="1"/>
</dbReference>
<keyword evidence="7 8" id="KW-0472">Membrane</keyword>
<evidence type="ECO:0000256" key="1">
    <source>
        <dbReference type="ARBA" id="ARBA00022475"/>
    </source>
</evidence>
<evidence type="ECO:0000256" key="6">
    <source>
        <dbReference type="ARBA" id="ARBA00022989"/>
    </source>
</evidence>
<dbReference type="Pfam" id="PF00535">
    <property type="entry name" value="Glycos_transf_2"/>
    <property type="match status" value="1"/>
</dbReference>
<proteinExistence type="predicted"/>
<dbReference type="EMBL" id="FNOV01000012">
    <property type="protein sequence ID" value="SDY70516.1"/>
    <property type="molecule type" value="Genomic_DNA"/>
</dbReference>
<protein>
    <submittedName>
        <fullName evidence="10">Dolichol-phosphate mannosyltransferase</fullName>
    </submittedName>
</protein>
<dbReference type="PANTHER" id="PTHR48090">
    <property type="entry name" value="UNDECAPRENYL-PHOSPHATE 4-DEOXY-4-FORMAMIDO-L-ARABINOSE TRANSFERASE-RELATED"/>
    <property type="match status" value="1"/>
</dbReference>
<dbReference type="Proteomes" id="UP000199249">
    <property type="component" value="Unassembled WGS sequence"/>
</dbReference>
<dbReference type="AlphaFoldDB" id="A0A1H3M1R4"/>
<gene>
    <name evidence="10" type="ORF">SAMN04488069_1129</name>
</gene>
<keyword evidence="6 8" id="KW-1133">Transmembrane helix</keyword>
<organism evidence="10 11">
    <name type="scientific">Hymenobacter psychrophilus</name>
    <dbReference type="NCBI Taxonomy" id="651662"/>
    <lineage>
        <taxon>Bacteria</taxon>
        <taxon>Pseudomonadati</taxon>
        <taxon>Bacteroidota</taxon>
        <taxon>Cytophagia</taxon>
        <taxon>Cytophagales</taxon>
        <taxon>Hymenobacteraceae</taxon>
        <taxon>Hymenobacter</taxon>
    </lineage>
</organism>
<evidence type="ECO:0000256" key="7">
    <source>
        <dbReference type="ARBA" id="ARBA00023136"/>
    </source>
</evidence>
<dbReference type="InterPro" id="IPR001173">
    <property type="entry name" value="Glyco_trans_2-like"/>
</dbReference>
<dbReference type="CDD" id="cd04187">
    <property type="entry name" value="DPM1_like_bac"/>
    <property type="match status" value="1"/>
</dbReference>
<accession>A0A1H3M1R4</accession>
<evidence type="ECO:0000259" key="9">
    <source>
        <dbReference type="Pfam" id="PF00535"/>
    </source>
</evidence>
<dbReference type="OrthoDB" id="9807778at2"/>
<feature type="domain" description="Glycosyltransferase 2-like" evidence="9">
    <location>
        <begin position="5"/>
        <end position="170"/>
    </location>
</feature>